<proteinExistence type="predicted"/>
<protein>
    <submittedName>
        <fullName evidence="1">Uncharacterized protein</fullName>
    </submittedName>
</protein>
<keyword evidence="2" id="KW-1185">Reference proteome</keyword>
<dbReference type="AlphaFoldDB" id="A0AAD7TLK0"/>
<sequence length="226" mass="25272">MPQPGIKGWYPTVVHDAPHFVLKLQYDPVTRETTRTWAWEKSQVRSADWHLRIPKAKSSGEKFPMVPPPTQPDTAERFAPAYGADRGRVIMTSTPVEGTRYCQHIHAYVPENLPYKIGKLAPAQKAPLKERILTREFWHLPFAGEDGGDDQSGNSAGLEIKIVPAEDGTSVLAEGLTHHQSALIPVREAQKDLAIKYRSLTSTRPDLISLKGAQWDDEIRYRAVSG</sequence>
<name>A0AAD7TLK0_9APHY</name>
<gene>
    <name evidence="1" type="ORF">ONZ51_g10709</name>
</gene>
<comment type="caution">
    <text evidence="1">The sequence shown here is derived from an EMBL/GenBank/DDBJ whole genome shotgun (WGS) entry which is preliminary data.</text>
</comment>
<evidence type="ECO:0000313" key="2">
    <source>
        <dbReference type="Proteomes" id="UP001215151"/>
    </source>
</evidence>
<organism evidence="1 2">
    <name type="scientific">Trametes cubensis</name>
    <dbReference type="NCBI Taxonomy" id="1111947"/>
    <lineage>
        <taxon>Eukaryota</taxon>
        <taxon>Fungi</taxon>
        <taxon>Dikarya</taxon>
        <taxon>Basidiomycota</taxon>
        <taxon>Agaricomycotina</taxon>
        <taxon>Agaricomycetes</taxon>
        <taxon>Polyporales</taxon>
        <taxon>Polyporaceae</taxon>
        <taxon>Trametes</taxon>
    </lineage>
</organism>
<evidence type="ECO:0000313" key="1">
    <source>
        <dbReference type="EMBL" id="KAJ8462734.1"/>
    </source>
</evidence>
<reference evidence="1" key="1">
    <citation type="submission" date="2022-11" db="EMBL/GenBank/DDBJ databases">
        <title>Genome Sequence of Cubamyces cubensis.</title>
        <authorList>
            <person name="Buettner E."/>
        </authorList>
    </citation>
    <scope>NUCLEOTIDE SEQUENCE</scope>
    <source>
        <strain evidence="1">MPL-01</strain>
    </source>
</reference>
<dbReference type="EMBL" id="JAPEVG010000442">
    <property type="protein sequence ID" value="KAJ8462734.1"/>
    <property type="molecule type" value="Genomic_DNA"/>
</dbReference>
<dbReference type="Proteomes" id="UP001215151">
    <property type="component" value="Unassembled WGS sequence"/>
</dbReference>
<accession>A0AAD7TLK0</accession>